<accession>A0A0M3JHD5</accession>
<dbReference type="OrthoDB" id="5876135at2759"/>
<dbReference type="EMBL" id="UYRR01015458">
    <property type="protein sequence ID" value="VDK27866.1"/>
    <property type="molecule type" value="Genomic_DNA"/>
</dbReference>
<feature type="domain" description="ABC transporter" evidence="1">
    <location>
        <begin position="54"/>
        <end position="160"/>
    </location>
</feature>
<gene>
    <name evidence="2" type="ORF">ASIM_LOCUS6818</name>
</gene>
<reference evidence="4" key="1">
    <citation type="submission" date="2017-02" db="UniProtKB">
        <authorList>
            <consortium name="WormBaseParasite"/>
        </authorList>
    </citation>
    <scope>IDENTIFICATION</scope>
</reference>
<keyword evidence="3" id="KW-1185">Reference proteome</keyword>
<dbReference type="InterPro" id="IPR026082">
    <property type="entry name" value="ABCA"/>
</dbReference>
<organism evidence="4">
    <name type="scientific">Anisakis simplex</name>
    <name type="common">Herring worm</name>
    <dbReference type="NCBI Taxonomy" id="6269"/>
    <lineage>
        <taxon>Eukaryota</taxon>
        <taxon>Metazoa</taxon>
        <taxon>Ecdysozoa</taxon>
        <taxon>Nematoda</taxon>
        <taxon>Chromadorea</taxon>
        <taxon>Rhabditida</taxon>
        <taxon>Spirurina</taxon>
        <taxon>Ascaridomorpha</taxon>
        <taxon>Ascaridoidea</taxon>
        <taxon>Anisakidae</taxon>
        <taxon>Anisakis</taxon>
        <taxon>Anisakis simplex complex</taxon>
    </lineage>
</organism>
<dbReference type="Gene3D" id="3.40.50.300">
    <property type="entry name" value="P-loop containing nucleotide triphosphate hydrolases"/>
    <property type="match status" value="1"/>
</dbReference>
<dbReference type="PANTHER" id="PTHR19229">
    <property type="entry name" value="ATP-BINDING CASSETTE TRANSPORTER SUBFAMILY A ABCA"/>
    <property type="match status" value="1"/>
</dbReference>
<dbReference type="WBParaSite" id="ASIM_0000704701-mRNA-1">
    <property type="protein sequence ID" value="ASIM_0000704701-mRNA-1"/>
    <property type="gene ID" value="ASIM_0000704701"/>
</dbReference>
<protein>
    <submittedName>
        <fullName evidence="4">ABC transporter domain-containing protein</fullName>
    </submittedName>
</protein>
<dbReference type="Pfam" id="PF00005">
    <property type="entry name" value="ABC_tran"/>
    <property type="match status" value="1"/>
</dbReference>
<evidence type="ECO:0000259" key="1">
    <source>
        <dbReference type="Pfam" id="PF00005"/>
    </source>
</evidence>
<dbReference type="GO" id="GO:0016887">
    <property type="term" value="F:ATP hydrolysis activity"/>
    <property type="evidence" value="ECO:0007669"/>
    <property type="project" value="InterPro"/>
</dbReference>
<proteinExistence type="predicted"/>
<sequence length="170" mass="18962">MFDPESENVKAVDWDETDMENENIEAEDGRLNNEAADVEVRHLTKIYGLNRAVDALSFTAYRGNVTVLLGHNGAGKSTTFSILTGLTNPSAGSIRICGTDLNPTTLRLCQKNIGFCPQYNPLFKLLTVREHLQLIRKLKNNSDDCVDELIDELQLHDKADIVSCFISYTV</sequence>
<name>A0A0M3JHD5_ANISI</name>
<dbReference type="SUPFAM" id="SSF52540">
    <property type="entry name" value="P-loop containing nucleoside triphosphate hydrolases"/>
    <property type="match status" value="1"/>
</dbReference>
<dbReference type="GO" id="GO:0005524">
    <property type="term" value="F:ATP binding"/>
    <property type="evidence" value="ECO:0007669"/>
    <property type="project" value="InterPro"/>
</dbReference>
<reference evidence="2 3" key="2">
    <citation type="submission" date="2018-11" db="EMBL/GenBank/DDBJ databases">
        <authorList>
            <consortium name="Pathogen Informatics"/>
        </authorList>
    </citation>
    <scope>NUCLEOTIDE SEQUENCE [LARGE SCALE GENOMIC DNA]</scope>
</reference>
<dbReference type="GO" id="GO:0016020">
    <property type="term" value="C:membrane"/>
    <property type="evidence" value="ECO:0007669"/>
    <property type="project" value="InterPro"/>
</dbReference>
<dbReference type="AlphaFoldDB" id="A0A0M3JHD5"/>
<dbReference type="InterPro" id="IPR003439">
    <property type="entry name" value="ABC_transporter-like_ATP-bd"/>
</dbReference>
<evidence type="ECO:0000313" key="2">
    <source>
        <dbReference type="EMBL" id="VDK27866.1"/>
    </source>
</evidence>
<dbReference type="Proteomes" id="UP000267096">
    <property type="component" value="Unassembled WGS sequence"/>
</dbReference>
<dbReference type="GO" id="GO:0005319">
    <property type="term" value="F:lipid transporter activity"/>
    <property type="evidence" value="ECO:0007669"/>
    <property type="project" value="TreeGrafter"/>
</dbReference>
<evidence type="ECO:0000313" key="3">
    <source>
        <dbReference type="Proteomes" id="UP000267096"/>
    </source>
</evidence>
<evidence type="ECO:0000313" key="4">
    <source>
        <dbReference type="WBParaSite" id="ASIM_0000704701-mRNA-1"/>
    </source>
</evidence>
<dbReference type="PANTHER" id="PTHR19229:SF250">
    <property type="entry name" value="ABC TRANSPORTER DOMAIN-CONTAINING PROTEIN-RELATED"/>
    <property type="match status" value="1"/>
</dbReference>
<dbReference type="GO" id="GO:0140359">
    <property type="term" value="F:ABC-type transporter activity"/>
    <property type="evidence" value="ECO:0007669"/>
    <property type="project" value="InterPro"/>
</dbReference>
<dbReference type="InterPro" id="IPR027417">
    <property type="entry name" value="P-loop_NTPase"/>
</dbReference>